<dbReference type="Proteomes" id="UP000822688">
    <property type="component" value="Chromosome 1"/>
</dbReference>
<organism evidence="2 3">
    <name type="scientific">Ceratodon purpureus</name>
    <name type="common">Fire moss</name>
    <name type="synonym">Dicranum purpureum</name>
    <dbReference type="NCBI Taxonomy" id="3225"/>
    <lineage>
        <taxon>Eukaryota</taxon>
        <taxon>Viridiplantae</taxon>
        <taxon>Streptophyta</taxon>
        <taxon>Embryophyta</taxon>
        <taxon>Bryophyta</taxon>
        <taxon>Bryophytina</taxon>
        <taxon>Bryopsida</taxon>
        <taxon>Dicranidae</taxon>
        <taxon>Pseudoditrichales</taxon>
        <taxon>Ditrichaceae</taxon>
        <taxon>Ceratodon</taxon>
    </lineage>
</organism>
<dbReference type="AlphaFoldDB" id="A0A8T0J428"/>
<protein>
    <submittedName>
        <fullName evidence="2">Uncharacterized protein</fullName>
    </submittedName>
</protein>
<evidence type="ECO:0000256" key="1">
    <source>
        <dbReference type="SAM" id="MobiDB-lite"/>
    </source>
</evidence>
<accession>A0A8T0J428</accession>
<reference evidence="2" key="1">
    <citation type="submission" date="2020-06" db="EMBL/GenBank/DDBJ databases">
        <title>WGS assembly of Ceratodon purpureus strain R40.</title>
        <authorList>
            <person name="Carey S.B."/>
            <person name="Jenkins J."/>
            <person name="Shu S."/>
            <person name="Lovell J.T."/>
            <person name="Sreedasyam A."/>
            <person name="Maumus F."/>
            <person name="Tiley G.P."/>
            <person name="Fernandez-Pozo N."/>
            <person name="Barry K."/>
            <person name="Chen C."/>
            <person name="Wang M."/>
            <person name="Lipzen A."/>
            <person name="Daum C."/>
            <person name="Saski C.A."/>
            <person name="Payton A.C."/>
            <person name="Mcbreen J.C."/>
            <person name="Conrad R.E."/>
            <person name="Kollar L.M."/>
            <person name="Olsson S."/>
            <person name="Huttunen S."/>
            <person name="Landis J.B."/>
            <person name="Wickett N.J."/>
            <person name="Johnson M.G."/>
            <person name="Rensing S.A."/>
            <person name="Grimwood J."/>
            <person name="Schmutz J."/>
            <person name="Mcdaniel S.F."/>
        </authorList>
    </citation>
    <scope>NUCLEOTIDE SEQUENCE</scope>
    <source>
        <strain evidence="2">R40</strain>
    </source>
</reference>
<dbReference type="EMBL" id="CM026421">
    <property type="protein sequence ID" value="KAG0589631.1"/>
    <property type="molecule type" value="Genomic_DNA"/>
</dbReference>
<name>A0A8T0J428_CERPU</name>
<feature type="compositionally biased region" description="Low complexity" evidence="1">
    <location>
        <begin position="61"/>
        <end position="76"/>
    </location>
</feature>
<sequence>MTSCSPRPAADARPELPRNRARRRIRAISRVPPLNFHAGRSSRHPAHPRIPNFRPNVPGRPNSSSPSHAPHPNCSPIASWRPPRVVDDDAEALLELLPPSPLRIRIRPTAPYSATIHCTIRYVPPAIPPHAPSFSRHPAQRSHAYLRKGTRRCNRIRSVSRQIVYGFGRLRVAAPKLALLSSLLCLASNWGCSASVRRPFFPPRPQRPYSAVPSAVVPNSTTTAPAMCMSIMGPCLLCSWINLLRTTVSP</sequence>
<keyword evidence="3" id="KW-1185">Reference proteome</keyword>
<evidence type="ECO:0000313" key="2">
    <source>
        <dbReference type="EMBL" id="KAG0589631.1"/>
    </source>
</evidence>
<evidence type="ECO:0000313" key="3">
    <source>
        <dbReference type="Proteomes" id="UP000822688"/>
    </source>
</evidence>
<proteinExistence type="predicted"/>
<gene>
    <name evidence="2" type="ORF">KC19_1G035100</name>
</gene>
<feature type="region of interest" description="Disordered" evidence="1">
    <location>
        <begin position="1"/>
        <end position="81"/>
    </location>
</feature>
<comment type="caution">
    <text evidence="2">The sequence shown here is derived from an EMBL/GenBank/DDBJ whole genome shotgun (WGS) entry which is preliminary data.</text>
</comment>